<sequence>MLHQFQRSLALDELLRAAALPIADGHLSRVLDLLRPADGAVLPRLEGHCPERSPLVGHWRSRRNAARRVIDGDDEPPGVN</sequence>
<dbReference type="EMBL" id="JAUHJR010000004">
    <property type="protein sequence ID" value="MDN4161884.1"/>
    <property type="molecule type" value="Genomic_DNA"/>
</dbReference>
<protein>
    <submittedName>
        <fullName evidence="1">Uncharacterized protein</fullName>
    </submittedName>
</protein>
<comment type="caution">
    <text evidence="1">The sequence shown here is derived from an EMBL/GenBank/DDBJ whole genome shotgun (WGS) entry which is preliminary data.</text>
</comment>
<accession>A0ABT8EUU9</accession>
<gene>
    <name evidence="1" type="ORF">QWY29_11025</name>
</gene>
<dbReference type="RefSeq" id="WP_300960831.1">
    <property type="nucleotide sequence ID" value="NZ_JAUHJR010000004.1"/>
</dbReference>
<evidence type="ECO:0000313" key="2">
    <source>
        <dbReference type="Proteomes" id="UP001168537"/>
    </source>
</evidence>
<name>A0ABT8EUU9_9ACTN</name>
<keyword evidence="2" id="KW-1185">Reference proteome</keyword>
<dbReference type="Proteomes" id="UP001168537">
    <property type="component" value="Unassembled WGS sequence"/>
</dbReference>
<organism evidence="1 2">
    <name type="scientific">Nocardioides abyssi</name>
    <dbReference type="NCBI Taxonomy" id="3058370"/>
    <lineage>
        <taxon>Bacteria</taxon>
        <taxon>Bacillati</taxon>
        <taxon>Actinomycetota</taxon>
        <taxon>Actinomycetes</taxon>
        <taxon>Propionibacteriales</taxon>
        <taxon>Nocardioidaceae</taxon>
        <taxon>Nocardioides</taxon>
    </lineage>
</organism>
<reference evidence="1" key="1">
    <citation type="submission" date="2023-06" db="EMBL/GenBank/DDBJ databases">
        <title>Draft genome sequence of Nocardioides sp. SOB72.</title>
        <authorList>
            <person name="Zhang G."/>
        </authorList>
    </citation>
    <scope>NUCLEOTIDE SEQUENCE</scope>
    <source>
        <strain evidence="1">SOB72</strain>
    </source>
</reference>
<evidence type="ECO:0000313" key="1">
    <source>
        <dbReference type="EMBL" id="MDN4161884.1"/>
    </source>
</evidence>
<proteinExistence type="predicted"/>